<keyword evidence="1" id="KW-0472">Membrane</keyword>
<evidence type="ECO:0000256" key="1">
    <source>
        <dbReference type="SAM" id="Phobius"/>
    </source>
</evidence>
<dbReference type="AlphaFoldDB" id="A0A401UKC5"/>
<feature type="transmembrane region" description="Helical" evidence="1">
    <location>
        <begin position="63"/>
        <end position="85"/>
    </location>
</feature>
<dbReference type="EMBL" id="BHYK01000007">
    <property type="protein sequence ID" value="GCD10013.1"/>
    <property type="molecule type" value="Genomic_DNA"/>
</dbReference>
<dbReference type="Gene3D" id="2.40.50.660">
    <property type="match status" value="1"/>
</dbReference>
<sequence length="176" mass="20278">MSRSQNVFFTVKRGIIILILYSITIIVYFTCFYKPLELLTSNLDMPEIASVNETLKSINRDDIMFFFIVSFLGVVFTLMIVTLIYEEIVLFTKPIIAVNARLKSKESVMQMSGSYKGFSSVGYKYNLIFETDNEVEMIFVVIPKYYATIIEGNKGILKYKQGRLNRFIGFDLTSID</sequence>
<protein>
    <recommendedName>
        <fullName evidence="4">DUF2500 domain-containing protein</fullName>
    </recommendedName>
</protein>
<reference evidence="2 3" key="1">
    <citation type="submission" date="2018-11" db="EMBL/GenBank/DDBJ databases">
        <title>Genome sequencing and assembly of Clostridium tagluense strain A121.</title>
        <authorList>
            <person name="Murakami T."/>
            <person name="Segawa T."/>
            <person name="Shcherbakova V.A."/>
            <person name="Mori H."/>
            <person name="Yoshimura Y."/>
        </authorList>
    </citation>
    <scope>NUCLEOTIDE SEQUENCE [LARGE SCALE GENOMIC DNA]</scope>
    <source>
        <strain evidence="2 3">A121</strain>
    </source>
</reference>
<accession>A0A401UKC5</accession>
<proteinExistence type="predicted"/>
<gene>
    <name evidence="2" type="ORF">Ctaglu_16360</name>
</gene>
<evidence type="ECO:0000313" key="3">
    <source>
        <dbReference type="Proteomes" id="UP000287872"/>
    </source>
</evidence>
<organism evidence="2 3">
    <name type="scientific">Clostridium tagluense</name>
    <dbReference type="NCBI Taxonomy" id="360422"/>
    <lineage>
        <taxon>Bacteria</taxon>
        <taxon>Bacillati</taxon>
        <taxon>Bacillota</taxon>
        <taxon>Clostridia</taxon>
        <taxon>Eubacteriales</taxon>
        <taxon>Clostridiaceae</taxon>
        <taxon>Clostridium</taxon>
    </lineage>
</organism>
<dbReference type="Pfam" id="PF10694">
    <property type="entry name" value="DUF2500"/>
    <property type="match status" value="1"/>
</dbReference>
<keyword evidence="1" id="KW-1133">Transmembrane helix</keyword>
<name>A0A401UKC5_9CLOT</name>
<evidence type="ECO:0008006" key="4">
    <source>
        <dbReference type="Google" id="ProtNLM"/>
    </source>
</evidence>
<feature type="transmembrane region" description="Helical" evidence="1">
    <location>
        <begin position="15"/>
        <end position="36"/>
    </location>
</feature>
<dbReference type="InterPro" id="IPR019635">
    <property type="entry name" value="DUF2500"/>
</dbReference>
<keyword evidence="3" id="KW-1185">Reference proteome</keyword>
<comment type="caution">
    <text evidence="2">The sequence shown here is derived from an EMBL/GenBank/DDBJ whole genome shotgun (WGS) entry which is preliminary data.</text>
</comment>
<dbReference type="RefSeq" id="WP_124999962.1">
    <property type="nucleotide sequence ID" value="NZ_BHYK01000007.1"/>
</dbReference>
<dbReference type="Proteomes" id="UP000287872">
    <property type="component" value="Unassembled WGS sequence"/>
</dbReference>
<keyword evidence="1" id="KW-0812">Transmembrane</keyword>
<evidence type="ECO:0000313" key="2">
    <source>
        <dbReference type="EMBL" id="GCD10013.1"/>
    </source>
</evidence>